<organism evidence="1 2">
    <name type="scientific">Extremus antarcticus</name>
    <dbReference type="NCBI Taxonomy" id="702011"/>
    <lineage>
        <taxon>Eukaryota</taxon>
        <taxon>Fungi</taxon>
        <taxon>Dikarya</taxon>
        <taxon>Ascomycota</taxon>
        <taxon>Pezizomycotina</taxon>
        <taxon>Dothideomycetes</taxon>
        <taxon>Dothideomycetidae</taxon>
        <taxon>Mycosphaerellales</taxon>
        <taxon>Extremaceae</taxon>
        <taxon>Extremus</taxon>
    </lineage>
</organism>
<dbReference type="EMBL" id="JAWDJX010000009">
    <property type="protein sequence ID" value="KAK3055364.1"/>
    <property type="molecule type" value="Genomic_DNA"/>
</dbReference>
<comment type="caution">
    <text evidence="1">The sequence shown here is derived from an EMBL/GenBank/DDBJ whole genome shotgun (WGS) entry which is preliminary data.</text>
</comment>
<evidence type="ECO:0000313" key="1">
    <source>
        <dbReference type="EMBL" id="KAK3055364.1"/>
    </source>
</evidence>
<accession>A0AAJ0GE12</accession>
<dbReference type="AlphaFoldDB" id="A0AAJ0GE12"/>
<sequence length="250" mass="29070">MLHEDLAELVRTKVYGLLGYSKLQNAELQKFVDARGLTVAKKPTKKMLVKVLVDADQNRQFTRLFDLPPEMREMIAAFYLSEFNRQDGLHYPNQPPLARTCRQLRHDVLPLFFKQAKFEIEFSLEVDAKWPDTSIAPGPSQMTNVSAAFLSRIPRKYMRDLRKLQVRSRDNLWHDRDPARFPNHDINLCTEITIDPSVRLREHLESYSKEAGGDQGKATAEEWRGLKAEWEKAAEGWYEEAVNEVQRPWG</sequence>
<dbReference type="Proteomes" id="UP001271007">
    <property type="component" value="Unassembled WGS sequence"/>
</dbReference>
<protein>
    <submittedName>
        <fullName evidence="1">Uncharacterized protein</fullName>
    </submittedName>
</protein>
<reference evidence="1" key="1">
    <citation type="submission" date="2023-04" db="EMBL/GenBank/DDBJ databases">
        <title>Black Yeasts Isolated from many extreme environments.</title>
        <authorList>
            <person name="Coleine C."/>
            <person name="Stajich J.E."/>
            <person name="Selbmann L."/>
        </authorList>
    </citation>
    <scope>NUCLEOTIDE SEQUENCE</scope>
    <source>
        <strain evidence="1">CCFEE 5312</strain>
    </source>
</reference>
<proteinExistence type="predicted"/>
<name>A0AAJ0GE12_9PEZI</name>
<keyword evidence="2" id="KW-1185">Reference proteome</keyword>
<evidence type="ECO:0000313" key="2">
    <source>
        <dbReference type="Proteomes" id="UP001271007"/>
    </source>
</evidence>
<gene>
    <name evidence="1" type="ORF">LTR09_003918</name>
</gene>